<organism evidence="13">
    <name type="scientific">Spumella elongata</name>
    <dbReference type="NCBI Taxonomy" id="89044"/>
    <lineage>
        <taxon>Eukaryota</taxon>
        <taxon>Sar</taxon>
        <taxon>Stramenopiles</taxon>
        <taxon>Ochrophyta</taxon>
        <taxon>Chrysophyceae</taxon>
        <taxon>Chromulinales</taxon>
        <taxon>Chromulinaceae</taxon>
        <taxon>Spumella</taxon>
    </lineage>
</organism>
<feature type="domain" description="ACT-like" evidence="12">
    <location>
        <begin position="495"/>
        <end position="572"/>
    </location>
</feature>
<dbReference type="NCBIfam" id="NF006674">
    <property type="entry name" value="PRK09224.1"/>
    <property type="match status" value="1"/>
</dbReference>
<comment type="pathway">
    <text evidence="3 11">Amino-acid biosynthesis; L-isoleucine biosynthesis; 2-oxobutanoate from L-threonine: step 1/1.</text>
</comment>
<comment type="cofactor">
    <cofactor evidence="2 11">
        <name>pyridoxal 5'-phosphate</name>
        <dbReference type="ChEBI" id="CHEBI:597326"/>
    </cofactor>
</comment>
<keyword evidence="5 11" id="KW-0028">Amino-acid biosynthesis</keyword>
<dbReference type="PROSITE" id="PS51672">
    <property type="entry name" value="ACT_LIKE"/>
    <property type="match status" value="2"/>
</dbReference>
<evidence type="ECO:0000256" key="2">
    <source>
        <dbReference type="ARBA" id="ARBA00001933"/>
    </source>
</evidence>
<dbReference type="Gene3D" id="3.40.50.1100">
    <property type="match status" value="2"/>
</dbReference>
<dbReference type="EMBL" id="HBIC01010814">
    <property type="protein sequence ID" value="CAE0276547.1"/>
    <property type="molecule type" value="Transcribed_RNA"/>
</dbReference>
<comment type="catalytic activity">
    <reaction evidence="1 11">
        <text>L-threonine = 2-oxobutanoate + NH4(+)</text>
        <dbReference type="Rhea" id="RHEA:22108"/>
        <dbReference type="ChEBI" id="CHEBI:16763"/>
        <dbReference type="ChEBI" id="CHEBI:28938"/>
        <dbReference type="ChEBI" id="CHEBI:57926"/>
        <dbReference type="EC" id="4.3.1.19"/>
    </reaction>
</comment>
<reference evidence="13" key="1">
    <citation type="submission" date="2021-01" db="EMBL/GenBank/DDBJ databases">
        <authorList>
            <person name="Corre E."/>
            <person name="Pelletier E."/>
            <person name="Niang G."/>
            <person name="Scheremetjew M."/>
            <person name="Finn R."/>
            <person name="Kale V."/>
            <person name="Holt S."/>
            <person name="Cochrane G."/>
            <person name="Meng A."/>
            <person name="Brown T."/>
            <person name="Cohen L."/>
        </authorList>
    </citation>
    <scope>NUCLEOTIDE SEQUENCE</scope>
    <source>
        <strain evidence="13">CCAP 955/1</strain>
    </source>
</reference>
<feature type="domain" description="ACT-like" evidence="12">
    <location>
        <begin position="373"/>
        <end position="448"/>
    </location>
</feature>
<keyword evidence="8 11" id="KW-0663">Pyridoxal phosphate</keyword>
<dbReference type="FunFam" id="3.40.50.1100:FF:000008">
    <property type="entry name" value="L-threonine dehydratase"/>
    <property type="match status" value="1"/>
</dbReference>
<dbReference type="GO" id="GO:0009097">
    <property type="term" value="P:isoleucine biosynthetic process"/>
    <property type="evidence" value="ECO:0007669"/>
    <property type="project" value="UniProtKB-UniRule"/>
</dbReference>
<evidence type="ECO:0000256" key="11">
    <source>
        <dbReference type="RuleBase" id="RU362012"/>
    </source>
</evidence>
<dbReference type="InterPro" id="IPR045865">
    <property type="entry name" value="ACT-like_dom_sf"/>
</dbReference>
<keyword evidence="9 11" id="KW-0456">Lyase</keyword>
<dbReference type="InterPro" id="IPR038110">
    <property type="entry name" value="TD_ACT-like_sf"/>
</dbReference>
<comment type="similarity">
    <text evidence="4 11">Belongs to the serine/threonine dehydratase family.</text>
</comment>
<evidence type="ECO:0000313" key="13">
    <source>
        <dbReference type="EMBL" id="CAE0276547.1"/>
    </source>
</evidence>
<dbReference type="Gene3D" id="3.40.1020.10">
    <property type="entry name" value="Biosynthetic Threonine Deaminase, Domain 3"/>
    <property type="match status" value="1"/>
</dbReference>
<dbReference type="SUPFAM" id="SSF53686">
    <property type="entry name" value="Tryptophan synthase beta subunit-like PLP-dependent enzymes"/>
    <property type="match status" value="1"/>
</dbReference>
<keyword evidence="10 11" id="KW-0100">Branched-chain amino acid biosynthesis</keyword>
<dbReference type="InterPro" id="IPR036052">
    <property type="entry name" value="TrpB-like_PALP_sf"/>
</dbReference>
<dbReference type="EC" id="4.3.1.19" evidence="11"/>
<gene>
    <name evidence="13" type="ORF">SELO1098_LOCUS5377</name>
</gene>
<dbReference type="InterPro" id="IPR005787">
    <property type="entry name" value="Thr_deHydtase_biosynth"/>
</dbReference>
<dbReference type="CDD" id="cd01562">
    <property type="entry name" value="Thr-dehyd"/>
    <property type="match status" value="1"/>
</dbReference>
<dbReference type="GO" id="GO:0006567">
    <property type="term" value="P:L-threonine catabolic process"/>
    <property type="evidence" value="ECO:0007669"/>
    <property type="project" value="TreeGrafter"/>
</dbReference>
<dbReference type="GO" id="GO:0030170">
    <property type="term" value="F:pyridoxal phosphate binding"/>
    <property type="evidence" value="ECO:0007669"/>
    <property type="project" value="InterPro"/>
</dbReference>
<proteinExistence type="inferred from homology"/>
<evidence type="ECO:0000256" key="3">
    <source>
        <dbReference type="ARBA" id="ARBA00004810"/>
    </source>
</evidence>
<dbReference type="AlphaFoldDB" id="A0A7S3GUA1"/>
<dbReference type="GO" id="GO:0006565">
    <property type="term" value="P:L-serine catabolic process"/>
    <property type="evidence" value="ECO:0007669"/>
    <property type="project" value="TreeGrafter"/>
</dbReference>
<dbReference type="SUPFAM" id="SSF55021">
    <property type="entry name" value="ACT-like"/>
    <property type="match status" value="2"/>
</dbReference>
<dbReference type="InterPro" id="IPR001721">
    <property type="entry name" value="TD_ACT-like"/>
</dbReference>
<dbReference type="PROSITE" id="PS00165">
    <property type="entry name" value="DEHYDRATASE_SER_THR"/>
    <property type="match status" value="1"/>
</dbReference>
<dbReference type="InterPro" id="IPR000634">
    <property type="entry name" value="Ser/Thr_deHydtase_PyrdxlP-BS"/>
</dbReference>
<dbReference type="UniPathway" id="UPA00047">
    <property type="reaction ID" value="UER00054"/>
</dbReference>
<dbReference type="CDD" id="cd04907">
    <property type="entry name" value="ACT_ThrD-I_2"/>
    <property type="match status" value="1"/>
</dbReference>
<evidence type="ECO:0000259" key="12">
    <source>
        <dbReference type="PROSITE" id="PS51672"/>
    </source>
</evidence>
<evidence type="ECO:0000256" key="10">
    <source>
        <dbReference type="ARBA" id="ARBA00023304"/>
    </source>
</evidence>
<name>A0A7S3GUA1_9STRA</name>
<evidence type="ECO:0000256" key="7">
    <source>
        <dbReference type="ARBA" id="ARBA00022737"/>
    </source>
</evidence>
<dbReference type="GO" id="GO:0003941">
    <property type="term" value="F:L-serine ammonia-lyase activity"/>
    <property type="evidence" value="ECO:0007669"/>
    <property type="project" value="TreeGrafter"/>
</dbReference>
<evidence type="ECO:0000256" key="8">
    <source>
        <dbReference type="ARBA" id="ARBA00022898"/>
    </source>
</evidence>
<sequence>MLSRVLLTRTLKSYTVRRATIATTPSLEWENDFKTVSKAESHAIASEYLVKALSSRVYDVAVETKSSFAPTLSNLIKNDVYLKREDTQPVFSFKIRGAGNKIASLTAEQREKGVVTCSAGNHAQGVAMSAHKLGIHATIVMPETAPLIKVDAVKRFGGAHAKVVLHGGNFDEAAAEAKRLVVEQGLTMVHPFDDPLVIAGQATIGMEILKVLQSKEIHSVFVCCGGGGMLAGVAAYIKALQPEVKVFGVEADDAAGMTESLKAGKVITLPTVGLFADGAAVRTVGQETFRVSNALVDGMITVKTDEICAAIKMCFNDTRCVVEPAGALSIAGMVKYAQMEGITGKTMVAITSGANMDFDRLRFVSERADSSETLMSVSIPERAGAIREFYKLIYPRNVTELSYRWSDPKNADIIVSLQTLKGHTIEEDKVEVLSTLTNRGYKVLDFSDNELAKAHIRHLAGGRPGRDLYAHKNGISYADEHGNSALVGNSDRVEKVYRFEFPEAPGALGKFLFTLTDFNRDWNISLFHYRNHGHDYGRVLVGILVPREDVTDLDGFLEKLKYRHYEESDNLAFQHFLK</sequence>
<evidence type="ECO:0000256" key="9">
    <source>
        <dbReference type="ARBA" id="ARBA00023239"/>
    </source>
</evidence>
<accession>A0A7S3GUA1</accession>
<dbReference type="NCBIfam" id="TIGR01124">
    <property type="entry name" value="ilvA_2Cterm"/>
    <property type="match status" value="1"/>
</dbReference>
<dbReference type="InterPro" id="IPR001926">
    <property type="entry name" value="TrpB-like_PALP"/>
</dbReference>
<dbReference type="PANTHER" id="PTHR48078">
    <property type="entry name" value="THREONINE DEHYDRATASE, MITOCHONDRIAL-RELATED"/>
    <property type="match status" value="1"/>
</dbReference>
<evidence type="ECO:0000256" key="4">
    <source>
        <dbReference type="ARBA" id="ARBA00010869"/>
    </source>
</evidence>
<dbReference type="GO" id="GO:0004794">
    <property type="term" value="F:threonine deaminase activity"/>
    <property type="evidence" value="ECO:0007669"/>
    <property type="project" value="UniProtKB-UniRule"/>
</dbReference>
<evidence type="ECO:0000256" key="1">
    <source>
        <dbReference type="ARBA" id="ARBA00001274"/>
    </source>
</evidence>
<dbReference type="InterPro" id="IPR050147">
    <property type="entry name" value="Ser/Thr_Dehydratase"/>
</dbReference>
<dbReference type="Pfam" id="PF00585">
    <property type="entry name" value="Thr_dehydrat_C"/>
    <property type="match status" value="2"/>
</dbReference>
<dbReference type="Pfam" id="PF00291">
    <property type="entry name" value="PALP"/>
    <property type="match status" value="1"/>
</dbReference>
<evidence type="ECO:0000256" key="5">
    <source>
        <dbReference type="ARBA" id="ARBA00022605"/>
    </source>
</evidence>
<evidence type="ECO:0000256" key="6">
    <source>
        <dbReference type="ARBA" id="ARBA00022624"/>
    </source>
</evidence>
<protein>
    <recommendedName>
        <fullName evidence="11">Threonine dehydratase</fullName>
        <ecNumber evidence="11">4.3.1.19</ecNumber>
    </recommendedName>
    <alternativeName>
        <fullName evidence="11">Threonine deaminase</fullName>
    </alternativeName>
</protein>
<keyword evidence="7" id="KW-0677">Repeat</keyword>
<keyword evidence="6 11" id="KW-0412">Isoleucine biosynthesis</keyword>
<dbReference type="PANTHER" id="PTHR48078:SF11">
    <property type="entry name" value="THREONINE DEHYDRATASE, MITOCHONDRIAL"/>
    <property type="match status" value="1"/>
</dbReference>